<dbReference type="GO" id="GO:0000902">
    <property type="term" value="P:cell morphogenesis"/>
    <property type="evidence" value="ECO:0007669"/>
    <property type="project" value="InterPro"/>
</dbReference>
<dbReference type="GO" id="GO:0005524">
    <property type="term" value="F:ATP binding"/>
    <property type="evidence" value="ECO:0007669"/>
    <property type="project" value="UniProtKB-KW"/>
</dbReference>
<evidence type="ECO:0000313" key="8">
    <source>
        <dbReference type="Proteomes" id="UP000034664"/>
    </source>
</evidence>
<comment type="similarity">
    <text evidence="5 6">Belongs to the FtsA/MreB family.</text>
</comment>
<dbReference type="CDD" id="cd10225">
    <property type="entry name" value="ASKHA_NBD_MreB-like"/>
    <property type="match status" value="1"/>
</dbReference>
<reference evidence="7 8" key="1">
    <citation type="journal article" date="2015" name="Nature">
        <title>rRNA introns, odd ribosomes, and small enigmatic genomes across a large radiation of phyla.</title>
        <authorList>
            <person name="Brown C.T."/>
            <person name="Hug L.A."/>
            <person name="Thomas B.C."/>
            <person name="Sharon I."/>
            <person name="Castelle C.J."/>
            <person name="Singh A."/>
            <person name="Wilkins M.J."/>
            <person name="Williams K.H."/>
            <person name="Banfield J.F."/>
        </authorList>
    </citation>
    <scope>NUCLEOTIDE SEQUENCE [LARGE SCALE GENOMIC DNA]</scope>
</reference>
<dbReference type="PATRIC" id="fig|1618482.3.peg.781"/>
<comment type="caution">
    <text evidence="7">The sequence shown here is derived from an EMBL/GenBank/DDBJ whole genome shotgun (WGS) entry which is preliminary data.</text>
</comment>
<dbReference type="NCBIfam" id="NF010539">
    <property type="entry name" value="PRK13927.1"/>
    <property type="match status" value="1"/>
</dbReference>
<comment type="subunit">
    <text evidence="6">Forms polymers.</text>
</comment>
<dbReference type="Pfam" id="PF06723">
    <property type="entry name" value="MreB_Mbl"/>
    <property type="match status" value="1"/>
</dbReference>
<dbReference type="AlphaFoldDB" id="A0A0G0VI83"/>
<keyword evidence="2 6" id="KW-0547">Nucleotide-binding</keyword>
<keyword evidence="4 6" id="KW-0133">Cell shape</keyword>
<dbReference type="SUPFAM" id="SSF53067">
    <property type="entry name" value="Actin-like ATPase domain"/>
    <property type="match status" value="2"/>
</dbReference>
<dbReference type="GO" id="GO:0008360">
    <property type="term" value="P:regulation of cell shape"/>
    <property type="evidence" value="ECO:0007669"/>
    <property type="project" value="UniProtKB-UniRule"/>
</dbReference>
<keyword evidence="3 6" id="KW-0067">ATP-binding</keyword>
<accession>A0A0G0VI83</accession>
<comment type="function">
    <text evidence="6">Forms membrane-associated dynamic filaments that are essential for cell shape determination. Acts by regulating cell wall synthesis and cell elongation, and thus cell shape. A feedback loop between cell geometry and MreB localization may maintain elongated cell shape by targeting cell wall growth to regions of negative cell wall curvature.</text>
</comment>
<evidence type="ECO:0000256" key="4">
    <source>
        <dbReference type="ARBA" id="ARBA00022960"/>
    </source>
</evidence>
<evidence type="ECO:0000256" key="3">
    <source>
        <dbReference type="ARBA" id="ARBA00022840"/>
    </source>
</evidence>
<sequence length="357" mass="38311">MLLDPILGIFSYDLAIDLGTANTLVGVLGKGIAIREPSVVARHKKTKKVLAIGSEAKKMLGKTPELIEAFRPLRHGVISDFDAAYAMLKYYIQEVHQHPGGNMFHYKNWFSKFPRPRVVIGIPAGVTEVERRAVWEAALEAGAREAYLIEEPMAAALGLGLPVDTPTGSMILDIGGGTSELAVISLGGIVVNRSIRLAGDEMDESIVKHVRIRHSLLIGSMTAEEVKISIGSAYPIGKETSTVIRGRSLETGLPKSIKVTSTEVREAISSVTNQIVEELKDLIEEIPPELVGDIMEHGIHLAGGGSKLAGLDKMIAEQVKIPVVQSKDPETAVVRGAGKVLKDANLLNKVKVTGGLQ</sequence>
<feature type="binding site" evidence="6">
    <location>
        <begin position="20"/>
        <end position="22"/>
    </location>
    <ligand>
        <name>ATP</name>
        <dbReference type="ChEBI" id="CHEBI:30616"/>
    </ligand>
</feature>
<evidence type="ECO:0000256" key="6">
    <source>
        <dbReference type="HAMAP-Rule" id="MF_02207"/>
    </source>
</evidence>
<feature type="binding site" evidence="6">
    <location>
        <begin position="224"/>
        <end position="227"/>
    </location>
    <ligand>
        <name>ATP</name>
        <dbReference type="ChEBI" id="CHEBI:30616"/>
    </ligand>
</feature>
<gene>
    <name evidence="6" type="primary">mreB</name>
    <name evidence="7" type="ORF">UU14_C0021G0003</name>
</gene>
<evidence type="ECO:0000313" key="7">
    <source>
        <dbReference type="EMBL" id="KKR71695.1"/>
    </source>
</evidence>
<name>A0A0G0VI83_9BACT</name>
<dbReference type="InterPro" id="IPR004753">
    <property type="entry name" value="MreB"/>
</dbReference>
<keyword evidence="1 6" id="KW-0963">Cytoplasm</keyword>
<comment type="caution">
    <text evidence="6">Lacks conserved residue(s) required for the propagation of feature annotation.</text>
</comment>
<dbReference type="InterPro" id="IPR043129">
    <property type="entry name" value="ATPase_NBD"/>
</dbReference>
<dbReference type="Proteomes" id="UP000034664">
    <property type="component" value="Unassembled WGS sequence"/>
</dbReference>
<proteinExistence type="inferred from homology"/>
<evidence type="ECO:0000256" key="5">
    <source>
        <dbReference type="ARBA" id="ARBA00023458"/>
    </source>
</evidence>
<feature type="binding site" evidence="6">
    <location>
        <begin position="176"/>
        <end position="178"/>
    </location>
    <ligand>
        <name>ATP</name>
        <dbReference type="ChEBI" id="CHEBI:30616"/>
    </ligand>
</feature>
<dbReference type="PANTHER" id="PTHR42749">
    <property type="entry name" value="CELL SHAPE-DETERMINING PROTEIN MREB"/>
    <property type="match status" value="1"/>
</dbReference>
<organism evidence="7 8">
    <name type="scientific">Candidatus Roizmanbacteria bacterium GW2011_GWB1_40_7</name>
    <dbReference type="NCBI Taxonomy" id="1618482"/>
    <lineage>
        <taxon>Bacteria</taxon>
        <taxon>Candidatus Roizmaniibacteriota</taxon>
    </lineage>
</organism>
<evidence type="ECO:0000256" key="1">
    <source>
        <dbReference type="ARBA" id="ARBA00022490"/>
    </source>
</evidence>
<dbReference type="EMBL" id="LBZM01000021">
    <property type="protein sequence ID" value="KKR71695.1"/>
    <property type="molecule type" value="Genomic_DNA"/>
</dbReference>
<comment type="subcellular location">
    <subcellularLocation>
        <location evidence="6">Cytoplasm</location>
    </subcellularLocation>
    <text evidence="6">Membrane-associated.</text>
</comment>
<protein>
    <recommendedName>
        <fullName evidence="6">Cell shape-determining protein MreB</fullName>
    </recommendedName>
</protein>
<dbReference type="HAMAP" id="MF_02207">
    <property type="entry name" value="MreB"/>
    <property type="match status" value="1"/>
</dbReference>
<evidence type="ECO:0000256" key="2">
    <source>
        <dbReference type="ARBA" id="ARBA00022741"/>
    </source>
</evidence>
<dbReference type="PANTHER" id="PTHR42749:SF1">
    <property type="entry name" value="CELL SHAPE-DETERMINING PROTEIN MREB"/>
    <property type="match status" value="1"/>
</dbReference>
<dbReference type="PRINTS" id="PR01652">
    <property type="entry name" value="SHAPEPROTEIN"/>
</dbReference>
<dbReference type="Gene3D" id="3.30.420.40">
    <property type="match status" value="2"/>
</dbReference>
<dbReference type="InterPro" id="IPR056546">
    <property type="entry name" value="MreB_MamK-like"/>
</dbReference>
<dbReference type="NCBIfam" id="TIGR00904">
    <property type="entry name" value="mreB"/>
    <property type="match status" value="1"/>
</dbReference>
<dbReference type="GO" id="GO:0005737">
    <property type="term" value="C:cytoplasm"/>
    <property type="evidence" value="ECO:0007669"/>
    <property type="project" value="UniProtKB-SubCell"/>
</dbReference>